<dbReference type="Pfam" id="PF20282">
    <property type="entry name" value="CTD6"/>
    <property type="match status" value="1"/>
</dbReference>
<gene>
    <name evidence="3" type="ORF">GO984_21330</name>
</gene>
<sequence>MKIDPDSAGIAPPENEPPLNSATAQSGKLLSPDQHLLLITAGDWEDFIKEWAQFQKTKYHLVDRLGGANDYGIDVAGFVTDKGFDGEWDNYQCKFYTGAPLAPNTAIPEIGKLIWHAYDGKISLPRKYYFFAPKDCGPSLKKLLLNSSDLKDKVLEKWDDWCATEITSKQTIELSGEFAKFIDEVDFSIFQYKPRHEVIEDHRKTPYYIIRFGGGLPQRPAAKEPSAEPLKDESRYISQLYEAYSDKENVVITAGNIASYSKLEAHYGRQREAFFHAESLKSFARDSVPDGTFKSLQSEIYSGVIDTCDDEHKHGAARMKAVIDRASAIQLTENGLIQVTKVQDRHGICHQLANEDELTWVPKDD</sequence>
<dbReference type="Proteomes" id="UP000478892">
    <property type="component" value="Unassembled WGS sequence"/>
</dbReference>
<evidence type="ECO:0000313" key="4">
    <source>
        <dbReference type="Proteomes" id="UP000478892"/>
    </source>
</evidence>
<name>A0A6L6WKJ2_9RHOB</name>
<organism evidence="3 4">
    <name type="scientific">Parasedimentitalea huanghaiensis</name>
    <dbReference type="NCBI Taxonomy" id="2682100"/>
    <lineage>
        <taxon>Bacteria</taxon>
        <taxon>Pseudomonadati</taxon>
        <taxon>Pseudomonadota</taxon>
        <taxon>Alphaproteobacteria</taxon>
        <taxon>Rhodobacterales</taxon>
        <taxon>Paracoccaceae</taxon>
        <taxon>Parasedimentitalea</taxon>
    </lineage>
</organism>
<proteinExistence type="predicted"/>
<comment type="caution">
    <text evidence="3">The sequence shown here is derived from an EMBL/GenBank/DDBJ whole genome shotgun (WGS) entry which is preliminary data.</text>
</comment>
<protein>
    <recommendedName>
        <fullName evidence="2">ABC-three component systems C-terminal domain-containing protein</fullName>
    </recommendedName>
</protein>
<evidence type="ECO:0000256" key="1">
    <source>
        <dbReference type="SAM" id="MobiDB-lite"/>
    </source>
</evidence>
<feature type="domain" description="ABC-three component systems C-terminal" evidence="2">
    <location>
        <begin position="233"/>
        <end position="360"/>
    </location>
</feature>
<dbReference type="InterPro" id="IPR046914">
    <property type="entry name" value="ABC-3C_CTD6"/>
</dbReference>
<keyword evidence="4" id="KW-1185">Reference proteome</keyword>
<feature type="region of interest" description="Disordered" evidence="1">
    <location>
        <begin position="1"/>
        <end position="26"/>
    </location>
</feature>
<evidence type="ECO:0000259" key="2">
    <source>
        <dbReference type="Pfam" id="PF20282"/>
    </source>
</evidence>
<dbReference type="AlphaFoldDB" id="A0A6L6WKJ2"/>
<evidence type="ECO:0000313" key="3">
    <source>
        <dbReference type="EMBL" id="MVO18366.1"/>
    </source>
</evidence>
<reference evidence="3 4" key="1">
    <citation type="submission" date="2019-12" db="EMBL/GenBank/DDBJ databases">
        <authorList>
            <person name="Zhang Y.-J."/>
        </authorList>
    </citation>
    <scope>NUCLEOTIDE SEQUENCE [LARGE SCALE GENOMIC DNA]</scope>
    <source>
        <strain evidence="3 4">CY05</strain>
    </source>
</reference>
<accession>A0A6L6WKJ2</accession>
<dbReference type="RefSeq" id="WP_157024572.1">
    <property type="nucleotide sequence ID" value="NZ_WQLV01000019.1"/>
</dbReference>
<dbReference type="EMBL" id="WQLV01000019">
    <property type="protein sequence ID" value="MVO18366.1"/>
    <property type="molecule type" value="Genomic_DNA"/>
</dbReference>